<dbReference type="PROSITE" id="PS50089">
    <property type="entry name" value="ZF_RING_2"/>
    <property type="match status" value="1"/>
</dbReference>
<dbReference type="GO" id="GO:0016567">
    <property type="term" value="P:protein ubiquitination"/>
    <property type="evidence" value="ECO:0007669"/>
    <property type="project" value="TreeGrafter"/>
</dbReference>
<dbReference type="PANTHER" id="PTHR15710:SF243">
    <property type="entry name" value="E3 UBIQUITIN-PROTEIN LIGASE PRAJA-2 ISOFORM X1"/>
    <property type="match status" value="1"/>
</dbReference>
<evidence type="ECO:0000313" key="8">
    <source>
        <dbReference type="EMBL" id="KAK4573167.1"/>
    </source>
</evidence>
<comment type="catalytic activity">
    <reaction evidence="1">
        <text>S-ubiquitinyl-[E2 ubiquitin-conjugating enzyme]-L-cysteine + [acceptor protein]-L-lysine = [E2 ubiquitin-conjugating enzyme]-L-cysteine + N(6)-ubiquitinyl-[acceptor protein]-L-lysine.</text>
        <dbReference type="EC" id="2.3.2.27"/>
    </reaction>
</comment>
<proteinExistence type="predicted"/>
<dbReference type="PANTHER" id="PTHR15710">
    <property type="entry name" value="E3 UBIQUITIN-PROTEIN LIGASE PRAJA"/>
    <property type="match status" value="1"/>
</dbReference>
<name>A0AAN7II96_QUERU</name>
<evidence type="ECO:0000256" key="1">
    <source>
        <dbReference type="ARBA" id="ARBA00000900"/>
    </source>
</evidence>
<dbReference type="SMART" id="SM00184">
    <property type="entry name" value="RING"/>
    <property type="match status" value="1"/>
</dbReference>
<evidence type="ECO:0000256" key="3">
    <source>
        <dbReference type="ARBA" id="ARBA00022723"/>
    </source>
</evidence>
<keyword evidence="4 6" id="KW-0863">Zinc-finger</keyword>
<evidence type="ECO:0000313" key="9">
    <source>
        <dbReference type="Proteomes" id="UP001324115"/>
    </source>
</evidence>
<dbReference type="Pfam" id="PF13639">
    <property type="entry name" value="zf-RING_2"/>
    <property type="match status" value="1"/>
</dbReference>
<feature type="domain" description="RING-type" evidence="7">
    <location>
        <begin position="179"/>
        <end position="220"/>
    </location>
</feature>
<keyword evidence="3" id="KW-0479">Metal-binding</keyword>
<protein>
    <recommendedName>
        <fullName evidence="2">RING-type E3 ubiquitin transferase</fullName>
        <ecNumber evidence="2">2.3.2.27</ecNumber>
    </recommendedName>
</protein>
<dbReference type="EMBL" id="JAXUIC010000009">
    <property type="protein sequence ID" value="KAK4573167.1"/>
    <property type="molecule type" value="Genomic_DNA"/>
</dbReference>
<dbReference type="EC" id="2.3.2.27" evidence="2"/>
<organism evidence="8 9">
    <name type="scientific">Quercus rubra</name>
    <name type="common">Northern red oak</name>
    <name type="synonym">Quercus borealis</name>
    <dbReference type="NCBI Taxonomy" id="3512"/>
    <lineage>
        <taxon>Eukaryota</taxon>
        <taxon>Viridiplantae</taxon>
        <taxon>Streptophyta</taxon>
        <taxon>Embryophyta</taxon>
        <taxon>Tracheophyta</taxon>
        <taxon>Spermatophyta</taxon>
        <taxon>Magnoliopsida</taxon>
        <taxon>eudicotyledons</taxon>
        <taxon>Gunneridae</taxon>
        <taxon>Pentapetalae</taxon>
        <taxon>rosids</taxon>
        <taxon>fabids</taxon>
        <taxon>Fagales</taxon>
        <taxon>Fagaceae</taxon>
        <taxon>Quercus</taxon>
    </lineage>
</organism>
<dbReference type="AlphaFoldDB" id="A0AAN7II96"/>
<dbReference type="InterPro" id="IPR001841">
    <property type="entry name" value="Znf_RING"/>
</dbReference>
<comment type="caution">
    <text evidence="8">The sequence shown here is derived from an EMBL/GenBank/DDBJ whole genome shotgun (WGS) entry which is preliminary data.</text>
</comment>
<dbReference type="InterPro" id="IPR013083">
    <property type="entry name" value="Znf_RING/FYVE/PHD"/>
</dbReference>
<dbReference type="GO" id="GO:0008270">
    <property type="term" value="F:zinc ion binding"/>
    <property type="evidence" value="ECO:0007669"/>
    <property type="project" value="UniProtKB-KW"/>
</dbReference>
<dbReference type="Proteomes" id="UP001324115">
    <property type="component" value="Unassembled WGS sequence"/>
</dbReference>
<dbReference type="Gene3D" id="3.30.40.10">
    <property type="entry name" value="Zinc/RING finger domain, C3HC4 (zinc finger)"/>
    <property type="match status" value="1"/>
</dbReference>
<evidence type="ECO:0000259" key="7">
    <source>
        <dbReference type="PROSITE" id="PS50089"/>
    </source>
</evidence>
<gene>
    <name evidence="8" type="ORF">RGQ29_031220</name>
</gene>
<evidence type="ECO:0000256" key="4">
    <source>
        <dbReference type="ARBA" id="ARBA00022771"/>
    </source>
</evidence>
<evidence type="ECO:0000256" key="5">
    <source>
        <dbReference type="ARBA" id="ARBA00022833"/>
    </source>
</evidence>
<evidence type="ECO:0000256" key="6">
    <source>
        <dbReference type="PROSITE-ProRule" id="PRU00175"/>
    </source>
</evidence>
<dbReference type="SUPFAM" id="SSF57850">
    <property type="entry name" value="RING/U-box"/>
    <property type="match status" value="1"/>
</dbReference>
<dbReference type="GO" id="GO:0061630">
    <property type="term" value="F:ubiquitin protein ligase activity"/>
    <property type="evidence" value="ECO:0007669"/>
    <property type="project" value="UniProtKB-EC"/>
</dbReference>
<reference evidence="8 9" key="1">
    <citation type="journal article" date="2023" name="G3 (Bethesda)">
        <title>A haplotype-resolved chromosome-scale genome for Quercus rubra L. provides insights into the genetics of adaptive traits for red oak species.</title>
        <authorList>
            <person name="Kapoor B."/>
            <person name="Jenkins J."/>
            <person name="Schmutz J."/>
            <person name="Zhebentyayeva T."/>
            <person name="Kuelheim C."/>
            <person name="Coggeshall M."/>
            <person name="Heim C."/>
            <person name="Lasky J.R."/>
            <person name="Leites L."/>
            <person name="Islam-Faridi N."/>
            <person name="Romero-Severson J."/>
            <person name="DeLeo V.L."/>
            <person name="Lucas S.M."/>
            <person name="Lazic D."/>
            <person name="Gailing O."/>
            <person name="Carlson J."/>
            <person name="Staton M."/>
        </authorList>
    </citation>
    <scope>NUCLEOTIDE SEQUENCE [LARGE SCALE GENOMIC DNA]</scope>
    <source>
        <strain evidence="8">Pseudo-F2</strain>
    </source>
</reference>
<keyword evidence="5" id="KW-0862">Zinc</keyword>
<dbReference type="GO" id="GO:0005737">
    <property type="term" value="C:cytoplasm"/>
    <property type="evidence" value="ECO:0007669"/>
    <property type="project" value="TreeGrafter"/>
</dbReference>
<keyword evidence="9" id="KW-1185">Reference proteome</keyword>
<sequence length="228" mass="26128">MAVWYTRDLKLRHEVVELSDGSSSIIRFTIHPNSTHLERWMIKGSHIVSQNETQIAEGSKVVEVDEDQFGSNLETYSTTISNMLPSSLRIDSWARQCLVKKIIIEARLDLLHYSLYNAYNYGSVGSRLWMTSVEIHMCTIYELEKEHVLVQSIVDLEEGRVIDFVEGGDHGYCESSCCCAICLEEISAQTHVACMPCFHVFHNYCIVQWLSMSHHCPICRFEMPTVTN</sequence>
<accession>A0AAN7II96</accession>
<evidence type="ECO:0000256" key="2">
    <source>
        <dbReference type="ARBA" id="ARBA00012483"/>
    </source>
</evidence>